<feature type="domain" description="Immunoglobulin" evidence="5">
    <location>
        <begin position="162"/>
        <end position="260"/>
    </location>
</feature>
<evidence type="ECO:0000256" key="4">
    <source>
        <dbReference type="ARBA" id="ARBA00023180"/>
    </source>
</evidence>
<name>A0A4Z2E0M3_9TELE</name>
<dbReference type="OrthoDB" id="8955135at2759"/>
<comment type="caution">
    <text evidence="6">The sequence shown here is derived from an EMBL/GenBank/DDBJ whole genome shotgun (WGS) entry which is preliminary data.</text>
</comment>
<dbReference type="Gene3D" id="2.60.40.10">
    <property type="entry name" value="Immunoglobulins"/>
    <property type="match status" value="2"/>
</dbReference>
<dbReference type="InterPro" id="IPR003599">
    <property type="entry name" value="Ig_sub"/>
</dbReference>
<evidence type="ECO:0000256" key="1">
    <source>
        <dbReference type="ARBA" id="ARBA00004370"/>
    </source>
</evidence>
<keyword evidence="7" id="KW-1185">Reference proteome</keyword>
<keyword evidence="3" id="KW-0472">Membrane</keyword>
<proteinExistence type="predicted"/>
<dbReference type="Pfam" id="PF07686">
    <property type="entry name" value="V-set"/>
    <property type="match status" value="2"/>
</dbReference>
<dbReference type="PANTHER" id="PTHR12080:SF48">
    <property type="entry name" value="IMMUNOGLOBULIN SUBTYPE DOMAIN-CONTAINING PROTEIN"/>
    <property type="match status" value="1"/>
</dbReference>
<accession>A0A4Z2E0M3</accession>
<dbReference type="SMART" id="SM00409">
    <property type="entry name" value="IG"/>
    <property type="match status" value="2"/>
</dbReference>
<sequence length="269" mass="30605">MIHQLVNSSFLRRPDGFRDLHELEELESHSVIITCCVIHCVVLCDLLCCVSAVSTESRVTAVVVQEGDDLILQVDDEVPEVFYYVNWRFNDRVSLGEFLHDEEPEVSPEYSGKIEFIRGRFSVKLKNLQLADSGVYTARGLTVKGDHQQLATYKVTVQESRVTAVAVQEGDDLILQVHEEVPEDFYYVYWRFNDGVGLVVFSHDEEPEVTSEYTGKIEFSEEGFSVKLKNLQLADSGDYSARVLMAKGDQRLVKYKVTVQGEFTFQTQV</sequence>
<keyword evidence="4" id="KW-0325">Glycoprotein</keyword>
<keyword evidence="2" id="KW-0732">Signal</keyword>
<evidence type="ECO:0000259" key="5">
    <source>
        <dbReference type="SMART" id="SM00409"/>
    </source>
</evidence>
<evidence type="ECO:0000256" key="3">
    <source>
        <dbReference type="ARBA" id="ARBA00023136"/>
    </source>
</evidence>
<dbReference type="GO" id="GO:0016020">
    <property type="term" value="C:membrane"/>
    <property type="evidence" value="ECO:0007669"/>
    <property type="project" value="UniProtKB-SubCell"/>
</dbReference>
<dbReference type="SUPFAM" id="SSF48726">
    <property type="entry name" value="Immunoglobulin"/>
    <property type="match status" value="2"/>
</dbReference>
<evidence type="ECO:0000313" key="6">
    <source>
        <dbReference type="EMBL" id="TNN21942.1"/>
    </source>
</evidence>
<evidence type="ECO:0000256" key="2">
    <source>
        <dbReference type="ARBA" id="ARBA00022729"/>
    </source>
</evidence>
<dbReference type="AlphaFoldDB" id="A0A4Z2E0M3"/>
<dbReference type="InterPro" id="IPR015631">
    <property type="entry name" value="CD2/SLAM_rcpt"/>
</dbReference>
<dbReference type="InterPro" id="IPR036179">
    <property type="entry name" value="Ig-like_dom_sf"/>
</dbReference>
<dbReference type="Proteomes" id="UP000314294">
    <property type="component" value="Unassembled WGS sequence"/>
</dbReference>
<protein>
    <recommendedName>
        <fullName evidence="5">Immunoglobulin domain-containing protein</fullName>
    </recommendedName>
</protein>
<organism evidence="6 7">
    <name type="scientific">Liparis tanakae</name>
    <name type="common">Tanaka's snailfish</name>
    <dbReference type="NCBI Taxonomy" id="230148"/>
    <lineage>
        <taxon>Eukaryota</taxon>
        <taxon>Metazoa</taxon>
        <taxon>Chordata</taxon>
        <taxon>Craniata</taxon>
        <taxon>Vertebrata</taxon>
        <taxon>Euteleostomi</taxon>
        <taxon>Actinopterygii</taxon>
        <taxon>Neopterygii</taxon>
        <taxon>Teleostei</taxon>
        <taxon>Neoteleostei</taxon>
        <taxon>Acanthomorphata</taxon>
        <taxon>Eupercaria</taxon>
        <taxon>Perciformes</taxon>
        <taxon>Cottioidei</taxon>
        <taxon>Cottales</taxon>
        <taxon>Liparidae</taxon>
        <taxon>Liparis</taxon>
    </lineage>
</organism>
<reference evidence="6 7" key="1">
    <citation type="submission" date="2019-03" db="EMBL/GenBank/DDBJ databases">
        <title>First draft genome of Liparis tanakae, snailfish: a comprehensive survey of snailfish specific genes.</title>
        <authorList>
            <person name="Kim W."/>
            <person name="Song I."/>
            <person name="Jeong J.-H."/>
            <person name="Kim D."/>
            <person name="Kim S."/>
            <person name="Ryu S."/>
            <person name="Song J.Y."/>
            <person name="Lee S.K."/>
        </authorList>
    </citation>
    <scope>NUCLEOTIDE SEQUENCE [LARGE SCALE GENOMIC DNA]</scope>
    <source>
        <tissue evidence="6">Muscle</tissue>
    </source>
</reference>
<feature type="domain" description="Immunoglobulin" evidence="5">
    <location>
        <begin position="59"/>
        <end position="158"/>
    </location>
</feature>
<dbReference type="InterPro" id="IPR013783">
    <property type="entry name" value="Ig-like_fold"/>
</dbReference>
<dbReference type="EMBL" id="SRLO01025060">
    <property type="protein sequence ID" value="TNN21942.1"/>
    <property type="molecule type" value="Genomic_DNA"/>
</dbReference>
<dbReference type="PANTHER" id="PTHR12080">
    <property type="entry name" value="SIGNALING LYMPHOCYTIC ACTIVATION MOLECULE"/>
    <property type="match status" value="1"/>
</dbReference>
<gene>
    <name evidence="6" type="ORF">EYF80_067946</name>
</gene>
<comment type="subcellular location">
    <subcellularLocation>
        <location evidence="1">Membrane</location>
    </subcellularLocation>
</comment>
<dbReference type="InterPro" id="IPR013106">
    <property type="entry name" value="Ig_V-set"/>
</dbReference>
<evidence type="ECO:0000313" key="7">
    <source>
        <dbReference type="Proteomes" id="UP000314294"/>
    </source>
</evidence>